<feature type="compositionally biased region" description="Basic residues" evidence="1">
    <location>
        <begin position="97"/>
        <end position="112"/>
    </location>
</feature>
<dbReference type="AlphaFoldDB" id="A0A383V526"/>
<accession>A0A383V526</accession>
<dbReference type="InterPro" id="IPR036812">
    <property type="entry name" value="NAD(P)_OxRdtase_dom_sf"/>
</dbReference>
<dbReference type="Proteomes" id="UP000256970">
    <property type="component" value="Unassembled WGS sequence"/>
</dbReference>
<evidence type="ECO:0000256" key="1">
    <source>
        <dbReference type="SAM" id="MobiDB-lite"/>
    </source>
</evidence>
<protein>
    <recommendedName>
        <fullName evidence="2">NADP-dependent oxidoreductase domain-containing protein</fullName>
    </recommendedName>
</protein>
<dbReference type="EMBL" id="FNXT01000093">
    <property type="protein sequence ID" value="SZX60705.1"/>
    <property type="molecule type" value="Genomic_DNA"/>
</dbReference>
<dbReference type="InterPro" id="IPR023210">
    <property type="entry name" value="NADP_OxRdtase_dom"/>
</dbReference>
<keyword evidence="4" id="KW-1185">Reference proteome</keyword>
<sequence length="257" mass="27087">MQAAQLLQQRPVTCPAVTCHSSRRLSSTVSCKSLNRRDLIAGTSGLLVWTAADRAVATEDGQPQAEAAAAPLQDAAQEQAAAAASSGDSKASAAAAQKRRKKRPAAKAKQKAAAKAPGTVPRVKLTDQLEVSKVIRGCWQLDGQHKGDQLSDRTSGTAAIEDLDAFSRAGMFTLDTADIYGPSEAIIGQYLRLNPAAAMRTKVSQHQEQQCMSTLTCSRSSSSSSSSIASCVQLHTAQCAVQCGLMSVLHLLQPINR</sequence>
<dbReference type="PANTHER" id="PTHR43147">
    <property type="entry name" value="PROTEIN TAS"/>
    <property type="match status" value="1"/>
</dbReference>
<name>A0A383V526_TETOB</name>
<reference evidence="3 4" key="1">
    <citation type="submission" date="2016-10" db="EMBL/GenBank/DDBJ databases">
        <authorList>
            <person name="Cai Z."/>
        </authorList>
    </citation>
    <scope>NUCLEOTIDE SEQUENCE [LARGE SCALE GENOMIC DNA]</scope>
</reference>
<evidence type="ECO:0000259" key="2">
    <source>
        <dbReference type="Pfam" id="PF00248"/>
    </source>
</evidence>
<feature type="domain" description="NADP-dependent oxidoreductase" evidence="2">
    <location>
        <begin position="134"/>
        <end position="214"/>
    </location>
</feature>
<organism evidence="3 4">
    <name type="scientific">Tetradesmus obliquus</name>
    <name type="common">Green alga</name>
    <name type="synonym">Acutodesmus obliquus</name>
    <dbReference type="NCBI Taxonomy" id="3088"/>
    <lineage>
        <taxon>Eukaryota</taxon>
        <taxon>Viridiplantae</taxon>
        <taxon>Chlorophyta</taxon>
        <taxon>core chlorophytes</taxon>
        <taxon>Chlorophyceae</taxon>
        <taxon>CS clade</taxon>
        <taxon>Sphaeropleales</taxon>
        <taxon>Scenedesmaceae</taxon>
        <taxon>Tetradesmus</taxon>
    </lineage>
</organism>
<evidence type="ECO:0000313" key="4">
    <source>
        <dbReference type="Proteomes" id="UP000256970"/>
    </source>
</evidence>
<dbReference type="PANTHER" id="PTHR43147:SF5">
    <property type="entry name" value="OXIDOREDUCTASE"/>
    <property type="match status" value="1"/>
</dbReference>
<gene>
    <name evidence="3" type="ORF">BQ4739_LOCUS1231</name>
</gene>
<feature type="compositionally biased region" description="Low complexity" evidence="1">
    <location>
        <begin position="59"/>
        <end position="96"/>
    </location>
</feature>
<feature type="region of interest" description="Disordered" evidence="1">
    <location>
        <begin position="59"/>
        <end position="119"/>
    </location>
</feature>
<dbReference type="SUPFAM" id="SSF51430">
    <property type="entry name" value="NAD(P)-linked oxidoreductase"/>
    <property type="match status" value="1"/>
</dbReference>
<proteinExistence type="predicted"/>
<dbReference type="STRING" id="3088.A0A383V526"/>
<evidence type="ECO:0000313" key="3">
    <source>
        <dbReference type="EMBL" id="SZX60705.1"/>
    </source>
</evidence>
<dbReference type="Pfam" id="PF00248">
    <property type="entry name" value="Aldo_ket_red"/>
    <property type="match status" value="1"/>
</dbReference>
<dbReference type="Gene3D" id="3.20.20.100">
    <property type="entry name" value="NADP-dependent oxidoreductase domain"/>
    <property type="match status" value="1"/>
</dbReference>